<dbReference type="Gene3D" id="1.10.10.10">
    <property type="entry name" value="Winged helix-like DNA-binding domain superfamily/Winged helix DNA-binding domain"/>
    <property type="match status" value="1"/>
</dbReference>
<dbReference type="Proteomes" id="UP000515406">
    <property type="component" value="Chromosome"/>
</dbReference>
<feature type="compositionally biased region" description="Basic and acidic residues" evidence="2">
    <location>
        <begin position="246"/>
        <end position="260"/>
    </location>
</feature>
<dbReference type="EMBL" id="LR828257">
    <property type="protein sequence ID" value="CAD0330820.1"/>
    <property type="molecule type" value="Genomic_DNA"/>
</dbReference>
<evidence type="ECO:0000313" key="3">
    <source>
        <dbReference type="EMBL" id="CAD0330811.1"/>
    </source>
</evidence>
<dbReference type="EMBL" id="LR828257">
    <property type="protein sequence ID" value="CAD0330811.1"/>
    <property type="molecule type" value="Genomic_DNA"/>
</dbReference>
<dbReference type="EMBL" id="JAWMQI010000030">
    <property type="protein sequence ID" value="MDV7248709.1"/>
    <property type="molecule type" value="Genomic_DNA"/>
</dbReference>
<evidence type="ECO:0000256" key="2">
    <source>
        <dbReference type="SAM" id="MobiDB-lite"/>
    </source>
</evidence>
<evidence type="ECO:0000256" key="1">
    <source>
        <dbReference type="SAM" id="Coils"/>
    </source>
</evidence>
<dbReference type="InterPro" id="IPR036388">
    <property type="entry name" value="WH-like_DNA-bd_sf"/>
</dbReference>
<dbReference type="AlphaFoldDB" id="A0A6V7D9Y7"/>
<keyword evidence="5" id="KW-1185">Reference proteome</keyword>
<proteinExistence type="predicted"/>
<dbReference type="Proteomes" id="UP001187425">
    <property type="component" value="Unassembled WGS sequence"/>
</dbReference>
<feature type="coiled-coil region" evidence="1">
    <location>
        <begin position="100"/>
        <end position="136"/>
    </location>
</feature>
<keyword evidence="1" id="KW-0175">Coiled coil</keyword>
<feature type="region of interest" description="Disordered" evidence="2">
    <location>
        <begin position="246"/>
        <end position="271"/>
    </location>
</feature>
<sequence length="271" mass="29915">MIEVVRSEKDYRALLEAALDQELERARAGLTQTVTSKAAARFLGVHFDTLGEWRRRSPPLGPPFQKGAGLTGGGANQHVRYLYEDLVEWQKARASKTPKERRLVDELERLRQQARELELQLELQAVKDQVARMTRKAGSVLALTTVEECLTVPHDWLLVGGRLVGHVLTVPGDVLTAATAADGANEANGTSEANVAHTGSGSEVGELWTATLEEALQEPWVDNETRDPFSEAMDTALGELTRHLAQERSAQRSRDLEDRLPPAIVLPRTPF</sequence>
<organism evidence="3 5">
    <name type="scientific">Xanthomonas hortorum pv. vitians</name>
    <dbReference type="NCBI Taxonomy" id="83224"/>
    <lineage>
        <taxon>Bacteria</taxon>
        <taxon>Pseudomonadati</taxon>
        <taxon>Pseudomonadota</taxon>
        <taxon>Gammaproteobacteria</taxon>
        <taxon>Lysobacterales</taxon>
        <taxon>Lysobacteraceae</taxon>
        <taxon>Xanthomonas</taxon>
    </lineage>
</organism>
<gene>
    <name evidence="3" type="ORF">CFBP498_21730</name>
    <name evidence="4" type="ORF">R4K57_09870</name>
</gene>
<evidence type="ECO:0000313" key="6">
    <source>
        <dbReference type="Proteomes" id="UP001187425"/>
    </source>
</evidence>
<dbReference type="RefSeq" id="WP_167704524.1">
    <property type="nucleotide sequence ID" value="NZ_JAJTZF010000122.1"/>
</dbReference>
<accession>A0A6V7D9Y7</accession>
<protein>
    <submittedName>
        <fullName evidence="4">Nucleotide-binding protein</fullName>
    </submittedName>
</protein>
<name>A0A6V7D9Y7_9XANT</name>
<evidence type="ECO:0000313" key="4">
    <source>
        <dbReference type="EMBL" id="MDV7248709.1"/>
    </source>
</evidence>
<evidence type="ECO:0000313" key="5">
    <source>
        <dbReference type="Proteomes" id="UP000515406"/>
    </source>
</evidence>
<reference evidence="3 5" key="1">
    <citation type="submission" date="2020-07" db="EMBL/GenBank/DDBJ databases">
        <authorList>
            <person name="Pothier F. J."/>
        </authorList>
    </citation>
    <scope>NUCLEOTIDE SEQUENCE [LARGE SCALE GENOMIC DNA]</scope>
    <source>
        <strain evidence="3 5">CFBP 498</strain>
    </source>
</reference>
<reference evidence="4 6" key="2">
    <citation type="submission" date="2023-10" db="EMBL/GenBank/DDBJ databases">
        <title>A new tool for lettuce pathogen research.</title>
        <authorList>
            <person name="Horton K.N."/>
            <person name="Cseke L.J."/>
            <person name="Badiwe M."/>
            <person name="Tesfaye D."/>
            <person name="Klein A."/>
            <person name="Su J."/>
            <person name="Potnis N."/>
            <person name="Gassmann W."/>
        </authorList>
    </citation>
    <scope>NUCLEOTIDE SEQUENCE [LARGE SCALE GENOMIC DNA]</scope>
    <source>
        <strain evidence="4 6">JSKH1901</strain>
    </source>
</reference>